<dbReference type="AlphaFoldDB" id="A0A8K0G211"/>
<dbReference type="Proteomes" id="UP000801492">
    <property type="component" value="Unassembled WGS sequence"/>
</dbReference>
<comment type="caution">
    <text evidence="4">The sequence shown here is derived from an EMBL/GenBank/DDBJ whole genome shotgun (WGS) entry which is preliminary data.</text>
</comment>
<proteinExistence type="inferred from homology"/>
<dbReference type="Pfam" id="PF00135">
    <property type="entry name" value="COesterase"/>
    <property type="match status" value="1"/>
</dbReference>
<dbReference type="InterPro" id="IPR029058">
    <property type="entry name" value="AB_hydrolase_fold"/>
</dbReference>
<name>A0A8K0G211_IGNLU</name>
<comment type="similarity">
    <text evidence="1">Belongs to the type-B carboxylesterase/lipase family.</text>
</comment>
<evidence type="ECO:0000313" key="4">
    <source>
        <dbReference type="EMBL" id="KAF2885402.1"/>
    </source>
</evidence>
<gene>
    <name evidence="4" type="ORF">ILUMI_20800</name>
</gene>
<sequence>MMMAVQWVRNHIGFFGGNPYQIVVMGHGTGASSALLVALTNVAKGYTNGVIALSGTAVSHWAVDNEPITTAREVADYQGCPTASALSMIKCLQQVPGTSVIQGDSYIANNRLQSRGFTSGLQGRLGSIPVTELQYDGRSLPPMVEGEPLDKMHHKEIPKIPLLTGVTKDETKNAINGQYQNDIKRQLRSIPHFLDNVLVKDLQSLTGLGRKGQNNESASGLWTLLEPLKFIKYTAVESVTEGLNKISEITADALFNLPAFLTANLWSKTGAPVFLYRFEHSGKSKTARHFLKGLPIIGDYNISDTNNNTVGHGDDLIYLFEARSLNGTAIPDVEEDFTENDRKVRDIFTEMISTFARHGRIDIDKKEIPSFSDKSNNYVQISARPKLLNNFRFCEMALWAGLTERLQSAACSLLQVLDTQLTNVGSVLLGTVDSAGSQIIPGKPSLVGSAQQIGGNLGGILNINMGGNKSNRGILGIL</sequence>
<evidence type="ECO:0000313" key="5">
    <source>
        <dbReference type="Proteomes" id="UP000801492"/>
    </source>
</evidence>
<keyword evidence="2" id="KW-0325">Glycoprotein</keyword>
<accession>A0A8K0G211</accession>
<dbReference type="EMBL" id="VTPC01089961">
    <property type="protein sequence ID" value="KAF2885402.1"/>
    <property type="molecule type" value="Genomic_DNA"/>
</dbReference>
<keyword evidence="5" id="KW-1185">Reference proteome</keyword>
<evidence type="ECO:0000256" key="1">
    <source>
        <dbReference type="ARBA" id="ARBA00005964"/>
    </source>
</evidence>
<evidence type="ECO:0000259" key="3">
    <source>
        <dbReference type="Pfam" id="PF00135"/>
    </source>
</evidence>
<dbReference type="Gene3D" id="3.40.50.1820">
    <property type="entry name" value="alpha/beta hydrolase"/>
    <property type="match status" value="1"/>
</dbReference>
<protein>
    <recommendedName>
        <fullName evidence="3">Carboxylesterase type B domain-containing protein</fullName>
    </recommendedName>
</protein>
<organism evidence="4 5">
    <name type="scientific">Ignelater luminosus</name>
    <name type="common">Cucubano</name>
    <name type="synonym">Pyrophorus luminosus</name>
    <dbReference type="NCBI Taxonomy" id="2038154"/>
    <lineage>
        <taxon>Eukaryota</taxon>
        <taxon>Metazoa</taxon>
        <taxon>Ecdysozoa</taxon>
        <taxon>Arthropoda</taxon>
        <taxon>Hexapoda</taxon>
        <taxon>Insecta</taxon>
        <taxon>Pterygota</taxon>
        <taxon>Neoptera</taxon>
        <taxon>Endopterygota</taxon>
        <taxon>Coleoptera</taxon>
        <taxon>Polyphaga</taxon>
        <taxon>Elateriformia</taxon>
        <taxon>Elateroidea</taxon>
        <taxon>Elateridae</taxon>
        <taxon>Agrypninae</taxon>
        <taxon>Pyrophorini</taxon>
        <taxon>Ignelater</taxon>
    </lineage>
</organism>
<dbReference type="OrthoDB" id="408631at2759"/>
<evidence type="ECO:0000256" key="2">
    <source>
        <dbReference type="ARBA" id="ARBA00023180"/>
    </source>
</evidence>
<dbReference type="PANTHER" id="PTHR43903">
    <property type="entry name" value="NEUROLIGIN"/>
    <property type="match status" value="1"/>
</dbReference>
<reference evidence="4" key="1">
    <citation type="submission" date="2019-08" db="EMBL/GenBank/DDBJ databases">
        <title>The genome of the North American firefly Photinus pyralis.</title>
        <authorList>
            <consortium name="Photinus pyralis genome working group"/>
            <person name="Fallon T.R."/>
            <person name="Sander Lower S.E."/>
            <person name="Weng J.-K."/>
        </authorList>
    </citation>
    <scope>NUCLEOTIDE SEQUENCE</scope>
    <source>
        <strain evidence="4">TRF0915ILg1</strain>
        <tissue evidence="4">Whole body</tissue>
    </source>
</reference>
<dbReference type="InterPro" id="IPR002018">
    <property type="entry name" value="CarbesteraseB"/>
</dbReference>
<dbReference type="SUPFAM" id="SSF53474">
    <property type="entry name" value="alpha/beta-Hydrolases"/>
    <property type="match status" value="1"/>
</dbReference>
<feature type="domain" description="Carboxylesterase type B" evidence="3">
    <location>
        <begin position="1"/>
        <end position="389"/>
    </location>
</feature>
<dbReference type="InterPro" id="IPR051093">
    <property type="entry name" value="Neuroligin/BSAL"/>
</dbReference>